<name>A0A6M4A7N6_9BURK</name>
<dbReference type="EMBL" id="CP051152">
    <property type="protein sequence ID" value="QJQ07194.1"/>
    <property type="molecule type" value="Genomic_DNA"/>
</dbReference>
<dbReference type="Proteomes" id="UP000274350">
    <property type="component" value="Chromosome"/>
</dbReference>
<evidence type="ECO:0008006" key="3">
    <source>
        <dbReference type="Google" id="ProtNLM"/>
    </source>
</evidence>
<keyword evidence="2" id="KW-1185">Reference proteome</keyword>
<gene>
    <name evidence="1" type="ORF">EJG51_016750</name>
</gene>
<dbReference type="AlphaFoldDB" id="A0A6M4A7N6"/>
<dbReference type="InterPro" id="IPR014177">
    <property type="entry name" value="Formate_DH_TAT-contain"/>
</dbReference>
<protein>
    <recommendedName>
        <fullName evidence="3">Formate dehydrogenase</fullName>
    </recommendedName>
</protein>
<dbReference type="KEGG" id="upi:EJG51_016750"/>
<sequence length="64" mass="6908">MMEQKIKRRSLLGGLGVAAATLVAVKVAGGTKKTSDDVIAAIEPEGDGYRLTEHVKKYYRTTTI</sequence>
<organism evidence="1 2">
    <name type="scientific">Undibacterium piscinae</name>
    <dbReference type="NCBI Taxonomy" id="2495591"/>
    <lineage>
        <taxon>Bacteria</taxon>
        <taxon>Pseudomonadati</taxon>
        <taxon>Pseudomonadota</taxon>
        <taxon>Betaproteobacteria</taxon>
        <taxon>Burkholderiales</taxon>
        <taxon>Oxalobacteraceae</taxon>
        <taxon>Undibacterium</taxon>
    </lineage>
</organism>
<accession>A0A6M4A7N6</accession>
<reference evidence="1 2" key="1">
    <citation type="journal article" date="2019" name="Int. J. Syst. Evol. Microbiol.">
        <title>Undibacterium piscinae sp. nov., isolated from Korean shiner intestine.</title>
        <authorList>
            <person name="Lee S.Y."/>
            <person name="Kang W."/>
            <person name="Kim P.S."/>
            <person name="Kim H.S."/>
            <person name="Sung H."/>
            <person name="Shin N.R."/>
            <person name="Whon T.W."/>
            <person name="Yun J.H."/>
            <person name="Lee J.Y."/>
            <person name="Lee J.Y."/>
            <person name="Jung M.J."/>
            <person name="Jeong Y.S."/>
            <person name="Tak E.J."/>
            <person name="Han J.E."/>
            <person name="Hyun D.W."/>
            <person name="Kang M.S."/>
            <person name="Lee K.E."/>
            <person name="Lee B.H."/>
            <person name="Bae J.W."/>
        </authorList>
    </citation>
    <scope>NUCLEOTIDE SEQUENCE [LARGE SCALE GENOMIC DNA]</scope>
    <source>
        <strain evidence="1 2">S11R28</strain>
    </source>
</reference>
<evidence type="ECO:0000313" key="2">
    <source>
        <dbReference type="Proteomes" id="UP000274350"/>
    </source>
</evidence>
<dbReference type="OrthoDB" id="9134211at2"/>
<dbReference type="PIRSF" id="PIRSF036704">
    <property type="entry name" value="UCP036704"/>
    <property type="match status" value="1"/>
</dbReference>
<proteinExistence type="predicted"/>
<evidence type="ECO:0000313" key="1">
    <source>
        <dbReference type="EMBL" id="QJQ07194.1"/>
    </source>
</evidence>